<dbReference type="InterPro" id="IPR003114">
    <property type="entry name" value="Phox_assoc"/>
</dbReference>
<evidence type="ECO:0000313" key="3">
    <source>
        <dbReference type="Proteomes" id="UP001412239"/>
    </source>
</evidence>
<gene>
    <name evidence="2" type="ORF">GSTUAT00001577001</name>
</gene>
<organism evidence="2 3">
    <name type="scientific">Tuber aestivum</name>
    <name type="common">summer truffle</name>
    <dbReference type="NCBI Taxonomy" id="59557"/>
    <lineage>
        <taxon>Eukaryota</taxon>
        <taxon>Fungi</taxon>
        <taxon>Dikarya</taxon>
        <taxon>Ascomycota</taxon>
        <taxon>Pezizomycotina</taxon>
        <taxon>Pezizomycetes</taxon>
        <taxon>Pezizales</taxon>
        <taxon>Tuberaceae</taxon>
        <taxon>Tuber</taxon>
    </lineage>
</organism>
<dbReference type="EMBL" id="LN890960">
    <property type="protein sequence ID" value="CUS14287.1"/>
    <property type="molecule type" value="Genomic_DNA"/>
</dbReference>
<reference evidence="2" key="1">
    <citation type="submission" date="2015-10" db="EMBL/GenBank/DDBJ databases">
        <authorList>
            <person name="Regsiter A."/>
            <person name="william w."/>
        </authorList>
    </citation>
    <scope>NUCLEOTIDE SEQUENCE</scope>
    <source>
        <strain evidence="2">Montdore</strain>
    </source>
</reference>
<dbReference type="Proteomes" id="UP001412239">
    <property type="component" value="Unassembled WGS sequence"/>
</dbReference>
<dbReference type="Pfam" id="PF02194">
    <property type="entry name" value="PXA"/>
    <property type="match status" value="1"/>
</dbReference>
<dbReference type="AlphaFoldDB" id="A0A292Q6G3"/>
<feature type="non-terminal residue" evidence="2">
    <location>
        <position position="47"/>
    </location>
</feature>
<feature type="domain" description="PXA" evidence="1">
    <location>
        <begin position="1"/>
        <end position="47"/>
    </location>
</feature>
<evidence type="ECO:0000259" key="1">
    <source>
        <dbReference type="PROSITE" id="PS51207"/>
    </source>
</evidence>
<sequence>MAAEDILQKFLPVGAVDSAPVRTLLTEILAGAVLKKIAEKCPSAGFV</sequence>
<dbReference type="PROSITE" id="PS51207">
    <property type="entry name" value="PXA"/>
    <property type="match status" value="1"/>
</dbReference>
<proteinExistence type="predicted"/>
<accession>A0A292Q6G3</accession>
<keyword evidence="3" id="KW-1185">Reference proteome</keyword>
<name>A0A292Q6G3_9PEZI</name>
<evidence type="ECO:0000313" key="2">
    <source>
        <dbReference type="EMBL" id="CUS14287.1"/>
    </source>
</evidence>
<protein>
    <recommendedName>
        <fullName evidence="1">PXA domain-containing protein</fullName>
    </recommendedName>
</protein>